<dbReference type="InterPro" id="IPR002942">
    <property type="entry name" value="S4_RNA-bd"/>
</dbReference>
<dbReference type="Gene3D" id="3.10.290.10">
    <property type="entry name" value="RNA-binding S4 domain"/>
    <property type="match status" value="1"/>
</dbReference>
<dbReference type="PANTHER" id="PTHR13633:SF3">
    <property type="entry name" value="MITOCHONDRIAL TRANSCRIPTION RESCUE FACTOR 1"/>
    <property type="match status" value="1"/>
</dbReference>
<dbReference type="STRING" id="1503961.SAMN05421736_103215"/>
<protein>
    <submittedName>
        <fullName evidence="3">RNA-binding protein YlmH, contains S4-like domain</fullName>
    </submittedName>
</protein>
<dbReference type="AlphaFoldDB" id="A0A1H3MFJ2"/>
<dbReference type="PANTHER" id="PTHR13633">
    <property type="entry name" value="MITOCHONDRIAL TRANSCRIPTION RESCUE FACTOR 1"/>
    <property type="match status" value="1"/>
</dbReference>
<dbReference type="Gene3D" id="3.30.1370.160">
    <property type="match status" value="1"/>
</dbReference>
<evidence type="ECO:0000313" key="3">
    <source>
        <dbReference type="EMBL" id="SDY75416.1"/>
    </source>
</evidence>
<dbReference type="InterPro" id="IPR040591">
    <property type="entry name" value="RqcP2_RBD"/>
</dbReference>
<dbReference type="PROSITE" id="PS50889">
    <property type="entry name" value="S4"/>
    <property type="match status" value="1"/>
</dbReference>
<reference evidence="4" key="1">
    <citation type="submission" date="2016-10" db="EMBL/GenBank/DDBJ databases">
        <authorList>
            <person name="Varghese N."/>
            <person name="Submissions S."/>
        </authorList>
    </citation>
    <scope>NUCLEOTIDE SEQUENCE [LARGE SCALE GENOMIC DNA]</scope>
    <source>
        <strain evidence="4">SP</strain>
    </source>
</reference>
<dbReference type="InterPro" id="IPR012677">
    <property type="entry name" value="Nucleotide-bd_a/b_plait_sf"/>
</dbReference>
<proteinExistence type="predicted"/>
<sequence>MSIYEHFRREEHPFVDQVLEWKRTVTEQYRPRLTDFLDPRQRTIVRSLIGKQEDVNCDFNGGAEQAERKRCLLFPAYFVPERSDFETAVFEMQYPSKFVKLEHRNILGALMNIGLKREKFGDILSDGSRFQVIVAEEVADFVQWNLTSVGKANVSLHHVSDEKDVLHVESDTLLQQVTVSSLRLDAIVAEAHHLSRSKAKPLIESGLVKVNWKVISDPGFQLQESDVISVRGKGRCELKSNEGNTKKGKWRITLGFPK</sequence>
<dbReference type="EMBL" id="FNPI01000003">
    <property type="protein sequence ID" value="SDY75416.1"/>
    <property type="molecule type" value="Genomic_DNA"/>
</dbReference>
<keyword evidence="4" id="KW-1185">Reference proteome</keyword>
<dbReference type="GO" id="GO:0003723">
    <property type="term" value="F:RNA binding"/>
    <property type="evidence" value="ECO:0007669"/>
    <property type="project" value="UniProtKB-KW"/>
</dbReference>
<evidence type="ECO:0000313" key="4">
    <source>
        <dbReference type="Proteomes" id="UP000198935"/>
    </source>
</evidence>
<dbReference type="OrthoDB" id="9812787at2"/>
<dbReference type="Pfam" id="PF17774">
    <property type="entry name" value="YlmH_RBD"/>
    <property type="match status" value="1"/>
</dbReference>
<keyword evidence="1" id="KW-0694">RNA-binding</keyword>
<evidence type="ECO:0000256" key="1">
    <source>
        <dbReference type="PROSITE-ProRule" id="PRU00182"/>
    </source>
</evidence>
<name>A0A1H3MFJ2_9BACI</name>
<dbReference type="SMART" id="SM00363">
    <property type="entry name" value="S4"/>
    <property type="match status" value="1"/>
</dbReference>
<dbReference type="Pfam" id="PF21278">
    <property type="entry name" value="YlmH_1st"/>
    <property type="match status" value="1"/>
</dbReference>
<gene>
    <name evidence="3" type="ORF">SAMN05421736_103215</name>
</gene>
<dbReference type="InterPro" id="IPR036986">
    <property type="entry name" value="S4_RNA-bd_sf"/>
</dbReference>
<organism evidence="3 4">
    <name type="scientific">Evansella caseinilytica</name>
    <dbReference type="NCBI Taxonomy" id="1503961"/>
    <lineage>
        <taxon>Bacteria</taxon>
        <taxon>Bacillati</taxon>
        <taxon>Bacillota</taxon>
        <taxon>Bacilli</taxon>
        <taxon>Bacillales</taxon>
        <taxon>Bacillaceae</taxon>
        <taxon>Evansella</taxon>
    </lineage>
</organism>
<dbReference type="Gene3D" id="3.30.70.330">
    <property type="match status" value="1"/>
</dbReference>
<dbReference type="Proteomes" id="UP000198935">
    <property type="component" value="Unassembled WGS sequence"/>
</dbReference>
<dbReference type="InterPro" id="IPR048443">
    <property type="entry name" value="RqcP2_N"/>
</dbReference>
<feature type="domain" description="RNA-binding S4" evidence="2">
    <location>
        <begin position="182"/>
        <end position="243"/>
    </location>
</feature>
<evidence type="ECO:0000259" key="2">
    <source>
        <dbReference type="SMART" id="SM00363"/>
    </source>
</evidence>
<dbReference type="CDD" id="cd00165">
    <property type="entry name" value="S4"/>
    <property type="match status" value="1"/>
</dbReference>
<accession>A0A1H3MFJ2</accession>
<dbReference type="Pfam" id="PF01479">
    <property type="entry name" value="S4"/>
    <property type="match status" value="1"/>
</dbReference>
<dbReference type="SUPFAM" id="SSF55174">
    <property type="entry name" value="Alpha-L RNA-binding motif"/>
    <property type="match status" value="1"/>
</dbReference>